<gene>
    <name evidence="1" type="ORF">EI167_20450</name>
</gene>
<accession>A0ABR9FSE7</accession>
<evidence type="ECO:0000313" key="2">
    <source>
        <dbReference type="Proteomes" id="UP000707245"/>
    </source>
</evidence>
<name>A0ABR9FSE7_9GAMM</name>
<protein>
    <submittedName>
        <fullName evidence="1">Uncharacterized protein</fullName>
    </submittedName>
</protein>
<sequence length="143" mass="15814">MFSVVKSSYPKDQLIAYLILGSSAVHNGDLTTANEMFTIIGEYIDKPWLPSVAKAVTFAFNGSFFNAVDMLQVLLSDPSLTQYERVKLAELKVIAQSSLSTTQKQHAMANLADNFVFEKIKSSSSGLYQQYLTDLQSYAKGII</sequence>
<reference evidence="1 2" key="1">
    <citation type="submission" date="2020-07" db="EMBL/GenBank/DDBJ databases">
        <title>Halophilic bacteria isolated from french cheeses.</title>
        <authorList>
            <person name="Kothe C.I."/>
            <person name="Farah-Kraiem B."/>
            <person name="Renault P."/>
            <person name="Dridi B."/>
        </authorList>
    </citation>
    <scope>NUCLEOTIDE SEQUENCE [LARGE SCALE GENOMIC DNA]</scope>
    <source>
        <strain evidence="1 2">FME14</strain>
    </source>
</reference>
<dbReference type="EMBL" id="RRZA01000108">
    <property type="protein sequence ID" value="MBE0459755.1"/>
    <property type="molecule type" value="Genomic_DNA"/>
</dbReference>
<dbReference type="RefSeq" id="WP_192543092.1">
    <property type="nucleotide sequence ID" value="NZ_JBQELX010000059.1"/>
</dbReference>
<comment type="caution">
    <text evidence="1">The sequence shown here is derived from an EMBL/GenBank/DDBJ whole genome shotgun (WGS) entry which is preliminary data.</text>
</comment>
<evidence type="ECO:0000313" key="1">
    <source>
        <dbReference type="EMBL" id="MBE0459755.1"/>
    </source>
</evidence>
<keyword evidence="2" id="KW-1185">Reference proteome</keyword>
<proteinExistence type="predicted"/>
<dbReference type="Proteomes" id="UP000707245">
    <property type="component" value="Unassembled WGS sequence"/>
</dbReference>
<organism evidence="1 2">
    <name type="scientific">Pseudoalteromonas prydzensis</name>
    <dbReference type="NCBI Taxonomy" id="182141"/>
    <lineage>
        <taxon>Bacteria</taxon>
        <taxon>Pseudomonadati</taxon>
        <taxon>Pseudomonadota</taxon>
        <taxon>Gammaproteobacteria</taxon>
        <taxon>Alteromonadales</taxon>
        <taxon>Pseudoalteromonadaceae</taxon>
        <taxon>Pseudoalteromonas</taxon>
    </lineage>
</organism>